<evidence type="ECO:0000256" key="15">
    <source>
        <dbReference type="PROSITE-ProRule" id="PRU00047"/>
    </source>
</evidence>
<dbReference type="PANTHER" id="PTHR37984:SF5">
    <property type="entry name" value="PROTEIN NYNRIN-LIKE"/>
    <property type="match status" value="1"/>
</dbReference>
<dbReference type="InterPro" id="IPR050951">
    <property type="entry name" value="Retrovirus_Pol_polyprotein"/>
</dbReference>
<dbReference type="Pfam" id="PF00665">
    <property type="entry name" value="rve"/>
    <property type="match status" value="2"/>
</dbReference>
<dbReference type="EC" id="2.7.7.49" evidence="1"/>
<evidence type="ECO:0000256" key="6">
    <source>
        <dbReference type="ARBA" id="ARBA00022750"/>
    </source>
</evidence>
<evidence type="ECO:0000256" key="13">
    <source>
        <dbReference type="ARBA" id="ARBA00023125"/>
    </source>
</evidence>
<dbReference type="Gene3D" id="3.30.420.10">
    <property type="entry name" value="Ribonuclease H-like superfamily/Ribonuclease H"/>
    <property type="match status" value="2"/>
</dbReference>
<dbReference type="Pfam" id="PF00078">
    <property type="entry name" value="RVT_1"/>
    <property type="match status" value="2"/>
</dbReference>
<dbReference type="InterPro" id="IPR012337">
    <property type="entry name" value="RNaseH-like_sf"/>
</dbReference>
<dbReference type="Gene3D" id="1.10.340.70">
    <property type="match status" value="1"/>
</dbReference>
<keyword evidence="3" id="KW-0808">Transferase</keyword>
<dbReference type="SUPFAM" id="SSF53098">
    <property type="entry name" value="Ribonuclease H-like"/>
    <property type="match status" value="2"/>
</dbReference>
<evidence type="ECO:0000256" key="14">
    <source>
        <dbReference type="ARBA" id="ARBA00023268"/>
    </source>
</evidence>
<evidence type="ECO:0000313" key="20">
    <source>
        <dbReference type="EMBL" id="UYV70991.1"/>
    </source>
</evidence>
<dbReference type="InterPro" id="IPR001969">
    <property type="entry name" value="Aspartic_peptidase_AS"/>
</dbReference>
<feature type="compositionally biased region" description="Low complexity" evidence="16">
    <location>
        <begin position="950"/>
        <end position="962"/>
    </location>
</feature>
<dbReference type="Gene3D" id="4.10.60.10">
    <property type="entry name" value="Zinc finger, CCHC-type"/>
    <property type="match status" value="1"/>
</dbReference>
<dbReference type="InterPro" id="IPR043502">
    <property type="entry name" value="DNA/RNA_pol_sf"/>
</dbReference>
<evidence type="ECO:0000259" key="19">
    <source>
        <dbReference type="PROSITE" id="PS50994"/>
    </source>
</evidence>
<accession>A0ABY6KQ54</accession>
<evidence type="ECO:0000313" key="21">
    <source>
        <dbReference type="Proteomes" id="UP001235939"/>
    </source>
</evidence>
<evidence type="ECO:0000256" key="12">
    <source>
        <dbReference type="ARBA" id="ARBA00022918"/>
    </source>
</evidence>
<dbReference type="InterPro" id="IPR036875">
    <property type="entry name" value="Znf_CCHC_sf"/>
</dbReference>
<dbReference type="Gene3D" id="3.30.70.270">
    <property type="match status" value="5"/>
</dbReference>
<dbReference type="PROSITE" id="PS00141">
    <property type="entry name" value="ASP_PROTEASE"/>
    <property type="match status" value="1"/>
</dbReference>
<feature type="compositionally biased region" description="Polar residues" evidence="16">
    <location>
        <begin position="1065"/>
        <end position="1080"/>
    </location>
</feature>
<dbReference type="InterPro" id="IPR021109">
    <property type="entry name" value="Peptidase_aspartic_dom_sf"/>
</dbReference>
<feature type="compositionally biased region" description="Basic and acidic residues" evidence="16">
    <location>
        <begin position="909"/>
        <end position="925"/>
    </location>
</feature>
<feature type="region of interest" description="Disordered" evidence="16">
    <location>
        <begin position="902"/>
        <end position="983"/>
    </location>
</feature>
<evidence type="ECO:0000256" key="4">
    <source>
        <dbReference type="ARBA" id="ARBA00022695"/>
    </source>
</evidence>
<feature type="domain" description="Integrase catalytic" evidence="19">
    <location>
        <begin position="679"/>
        <end position="804"/>
    </location>
</feature>
<evidence type="ECO:0000256" key="11">
    <source>
        <dbReference type="ARBA" id="ARBA00022908"/>
    </source>
</evidence>
<organism evidence="20 21">
    <name type="scientific">Cordylochernes scorpioides</name>
    <dbReference type="NCBI Taxonomy" id="51811"/>
    <lineage>
        <taxon>Eukaryota</taxon>
        <taxon>Metazoa</taxon>
        <taxon>Ecdysozoa</taxon>
        <taxon>Arthropoda</taxon>
        <taxon>Chelicerata</taxon>
        <taxon>Arachnida</taxon>
        <taxon>Pseudoscorpiones</taxon>
        <taxon>Cheliferoidea</taxon>
        <taxon>Chernetidae</taxon>
        <taxon>Cordylochernes</taxon>
    </lineage>
</organism>
<keyword evidence="9" id="KW-0460">Magnesium</keyword>
<dbReference type="InterPro" id="IPR043128">
    <property type="entry name" value="Rev_trsase/Diguanyl_cyclase"/>
</dbReference>
<keyword evidence="4" id="KW-0548">Nucleotidyltransferase</keyword>
<keyword evidence="15" id="KW-0862">Zinc</keyword>
<dbReference type="InterPro" id="IPR001878">
    <property type="entry name" value="Znf_CCHC"/>
</dbReference>
<dbReference type="Pfam" id="PF17919">
    <property type="entry name" value="RT_RNaseH_2"/>
    <property type="match status" value="2"/>
</dbReference>
<evidence type="ECO:0000259" key="17">
    <source>
        <dbReference type="PROSITE" id="PS50158"/>
    </source>
</evidence>
<dbReference type="InterPro" id="IPR036397">
    <property type="entry name" value="RNaseH_sf"/>
</dbReference>
<keyword evidence="13" id="KW-0238">DNA-binding</keyword>
<dbReference type="InterPro" id="IPR000477">
    <property type="entry name" value="RT_dom"/>
</dbReference>
<name>A0ABY6KQ54_9ARAC</name>
<dbReference type="Gene3D" id="3.10.20.370">
    <property type="match status" value="1"/>
</dbReference>
<keyword evidence="2" id="KW-0645">Protease</keyword>
<keyword evidence="10" id="KW-0694">RNA-binding</keyword>
<dbReference type="Proteomes" id="UP001235939">
    <property type="component" value="Chromosome 08"/>
</dbReference>
<feature type="non-terminal residue" evidence="20">
    <location>
        <position position="2170"/>
    </location>
</feature>
<dbReference type="SUPFAM" id="SSF56672">
    <property type="entry name" value="DNA/RNA polymerases"/>
    <property type="match status" value="3"/>
</dbReference>
<dbReference type="CDD" id="cd09274">
    <property type="entry name" value="RNase_HI_RT_Ty3"/>
    <property type="match status" value="2"/>
</dbReference>
<dbReference type="InterPro" id="IPR041577">
    <property type="entry name" value="RT_RNaseH_2"/>
</dbReference>
<dbReference type="SUPFAM" id="SSF50630">
    <property type="entry name" value="Acid proteases"/>
    <property type="match status" value="1"/>
</dbReference>
<dbReference type="PROSITE" id="PS50158">
    <property type="entry name" value="ZF_CCHC"/>
    <property type="match status" value="1"/>
</dbReference>
<dbReference type="PANTHER" id="PTHR37984">
    <property type="entry name" value="PROTEIN CBG26694"/>
    <property type="match status" value="1"/>
</dbReference>
<protein>
    <recommendedName>
        <fullName evidence="1">RNA-directed DNA polymerase</fullName>
        <ecNumber evidence="1">2.7.7.49</ecNumber>
    </recommendedName>
</protein>
<keyword evidence="12" id="KW-0695">RNA-directed DNA polymerase</keyword>
<feature type="region of interest" description="Disordered" evidence="16">
    <location>
        <begin position="1058"/>
        <end position="1085"/>
    </location>
</feature>
<dbReference type="PROSITE" id="PS50878">
    <property type="entry name" value="RT_POL"/>
    <property type="match status" value="2"/>
</dbReference>
<reference evidence="20 21" key="1">
    <citation type="submission" date="2022-01" db="EMBL/GenBank/DDBJ databases">
        <title>A chromosomal length assembly of Cordylochernes scorpioides.</title>
        <authorList>
            <person name="Zeh D."/>
            <person name="Zeh J."/>
        </authorList>
    </citation>
    <scope>NUCLEOTIDE SEQUENCE [LARGE SCALE GENOMIC DNA]</scope>
    <source>
        <strain evidence="20">IN4F17</strain>
        <tissue evidence="20">Whole Body</tissue>
    </source>
</reference>
<evidence type="ECO:0000256" key="3">
    <source>
        <dbReference type="ARBA" id="ARBA00022679"/>
    </source>
</evidence>
<evidence type="ECO:0000256" key="8">
    <source>
        <dbReference type="ARBA" id="ARBA00022801"/>
    </source>
</evidence>
<keyword evidence="21" id="KW-1185">Reference proteome</keyword>
<keyword evidence="11" id="KW-0229">DNA integration</keyword>
<feature type="domain" description="Reverse transcriptase" evidence="18">
    <location>
        <begin position="371"/>
        <end position="558"/>
    </location>
</feature>
<keyword evidence="14" id="KW-0511">Multifunctional enzyme</keyword>
<keyword evidence="15" id="KW-0479">Metal-binding</keyword>
<evidence type="ECO:0000256" key="10">
    <source>
        <dbReference type="ARBA" id="ARBA00022884"/>
    </source>
</evidence>
<evidence type="ECO:0000256" key="2">
    <source>
        <dbReference type="ARBA" id="ARBA00022670"/>
    </source>
</evidence>
<evidence type="ECO:0000256" key="1">
    <source>
        <dbReference type="ARBA" id="ARBA00012493"/>
    </source>
</evidence>
<keyword evidence="8" id="KW-0378">Hydrolase</keyword>
<dbReference type="EMBL" id="CP092870">
    <property type="protein sequence ID" value="UYV70991.1"/>
    <property type="molecule type" value="Genomic_DNA"/>
</dbReference>
<dbReference type="PROSITE" id="PS50994">
    <property type="entry name" value="INTEGRASE"/>
    <property type="match status" value="2"/>
</dbReference>
<dbReference type="SUPFAM" id="SSF57756">
    <property type="entry name" value="Retrovirus zinc finger-like domains"/>
    <property type="match status" value="1"/>
</dbReference>
<keyword evidence="15" id="KW-0863">Zinc-finger</keyword>
<dbReference type="Pfam" id="PF17921">
    <property type="entry name" value="Integrase_H2C2"/>
    <property type="match status" value="1"/>
</dbReference>
<evidence type="ECO:0000256" key="9">
    <source>
        <dbReference type="ARBA" id="ARBA00022842"/>
    </source>
</evidence>
<feature type="domain" description="Reverse transcriptase" evidence="18">
    <location>
        <begin position="1304"/>
        <end position="1484"/>
    </location>
</feature>
<sequence length="2170" mass="249572">MSGCPIIVPGKGKRMPIFVSLLDSEMLKLGNDLFFPSTMEEQPYERLIQRIKLHLAPRKKVIPQRCRFLKRIQLENVSVSEYLRELRHLAMDCTFGEMLEVMLRDRFVAGIKSESLQKKLLQEDDDVTLDRVFSIEVSFEQAEQNAKELQDGLVAKMDIVPGGNRKNEARRGWQHGPGMQRRETICFRCGEKNSHLAPACPHKTKSCFKCKRIGHLSRVCKTGKSVPDCRYAQDELIYSVQGDTDAKINLHVDEYQLCFVVDTGSPVTLIPKKIYEKYWKDGKLSPSYLRLRSFCGNPIKIIGERRVFVKEANQDLRLIVVDEDISIVLLGREWLKGLNLDFSRLLNIRQARSLPFSLKEKVENEIDGMVNEGILQPIEYANWAAPIVPVLKKNGSLRICGDFRCTANKAIELDKYPLPSIDEIFSKLSGNTVFSSLDLSRAYLHVRLPEEAKRVVNINTTKGLFAFKRLPYGVAVAPNKFQREMDNLFADMSGVACYIDDILVAGKDHRDHEQKLELIFKRLQEKGYLHITTIADILAPLYHLLKKNSKWNWTGEHRILFAKCKALLTNESVLAHYDATRELVLACDASSYGLGVVLSHRNDGKEETPIAFASRTLTEAERRYSQLEKEALSIIFGCEKFRQYLLGREFVLITDNRPLMHIFYPRNRSPYVLHQELRDAYTIWLEIVIIKDITSRTIIGHLREIFARFGLPELLVTDNGRQFVSSEFEEFTKINSISHTKASPYNPSTNGLAERYVREFKNSLRKNQGKDSVEIILQRFLFAHRAFPQTVLKESPAELLMKINLRSRFSNLIPKMAKVGEVYHDAMRKQKHFAVGSDVYFRSFANGPKWKRGRIMELLSSRHYLIEDEGRYVKRHINQLRPVIKKEVPEVRDLVLSGTSRDFILPGTSRDHPGLGGQEKTREEAPEVDEELKGAESSAQEDTPEPEPGPAAAAVPVPVRSPRPQRSRRPPEPEPGPAAVPVPVRTQNQALQAQNQETREAFQAQHQELKESLGLKFKCLEDGISSVKEEMKDEISSVKEEMKDKISALEERLAAVETGHPGTPVFQQENNNSEKPSSDAQKSKRADNVLDHLQQVWEETKKELQPGQQRELATLLATYGNIFAKSSEDYGKTDLTKYRINTGESNPIKQAPHRIPLARRQEAETLVEEMMLDRNIIEPFSSPWVSPVVLVKKKDGSTRFCVDYRKLNDITKKDSYPFPRIDATLDTLAGSQWFSTLDLKIPLEIAIAEFLKEHQVLFNDTAEPIKGFTFSMNIRDVSSIFHKARPVPFAIRTAVTEALENMVTKGHLYRVRSSQWKTPVVVVPKKKKNKEMRICCDFKVTLNRLLDTAAHPLPTQQDLFAILAKGKYFSKLDLSSAYLQLEVAKSTQPFLTINTHKGFFRFRRMPFGLANAPSYLQSVMDRVLARIEGVICYIDDVLIATVSVKKHLAVLKTVFLRLEKYNIKLKKDKCKFVQREIEYLGHLIKEDGIRPLDHKVQALQKAKSPTNISELRSFLELVNYYGKFIPNLPDLLSPLHELLHKNNCWSWTKECEEAIEKCKSSITSERVLVPYDTTLPLFLATDASQIGIGAVLSHVIGGQERPIMFASWTLSGAERNYSQIEREALAIIYEVTKFHQFIYGRRFTLITDHKPIVSILGPKSGIPTLDYRDGRKFFESGETSRLDNIYALSYMEDLSITTEEIKIETQKDEVLSIVKCYTQHGWPERVPDHLRPYFQRKMELTVDGECILWGMRVIIPSSLRPNLLSCLHETHSGMSKMKSVARSHFWWPNLDNEIEFLVNRFRNCQQVQDGPNRVKWQPWIWAVRPWQRIHIDYAKKDNINLLIVVDSHSKWIEAFPMREITSAKTIEQLRRLFSSYGLPEEIASDNGPQFTGSDMKTFLKNNGIKHTLIPAYYPQSNGLAERAVKMIKMALDKNKRKPEDTIQDTRSKFCWTLTQQLTMFVNKIQRDWDQHLPMLLMAYRSAEHESTGYSQIALFGHELRMPCDVLLGRPEETIENTNKYISHFEERMLSIHQWAREKLHLSSEKMKDSYNVKTSHKTFKEGEMVWLHNPQRKKGLSPKLQYQWEVPTRSSSASTMSSIGFRRPRHLNPKWDEELMQESRRTKLRVLQASCCLKRSDCCLPPTPVYFLEDSKRFYELLFPVLLLLSLTVL</sequence>
<keyword evidence="6" id="KW-0064">Aspartyl protease</keyword>
<dbReference type="InterPro" id="IPR041588">
    <property type="entry name" value="Integrase_H2C2"/>
</dbReference>
<feature type="domain" description="Integrase catalytic" evidence="19">
    <location>
        <begin position="1821"/>
        <end position="1981"/>
    </location>
</feature>
<keyword evidence="7" id="KW-0255">Endonuclease</keyword>
<keyword evidence="5" id="KW-0540">Nuclease</keyword>
<feature type="domain" description="CCHC-type" evidence="17">
    <location>
        <begin position="207"/>
        <end position="221"/>
    </location>
</feature>
<proteinExistence type="predicted"/>
<evidence type="ECO:0000256" key="7">
    <source>
        <dbReference type="ARBA" id="ARBA00022759"/>
    </source>
</evidence>
<evidence type="ECO:0000256" key="16">
    <source>
        <dbReference type="SAM" id="MobiDB-lite"/>
    </source>
</evidence>
<dbReference type="Gene3D" id="3.10.10.10">
    <property type="entry name" value="HIV Type 1 Reverse Transcriptase, subunit A, domain 1"/>
    <property type="match status" value="3"/>
</dbReference>
<evidence type="ECO:0000256" key="5">
    <source>
        <dbReference type="ARBA" id="ARBA00022722"/>
    </source>
</evidence>
<gene>
    <name evidence="20" type="ORF">LAZ67_8001347</name>
</gene>
<evidence type="ECO:0000259" key="18">
    <source>
        <dbReference type="PROSITE" id="PS50878"/>
    </source>
</evidence>
<dbReference type="CDD" id="cd01647">
    <property type="entry name" value="RT_LTR"/>
    <property type="match status" value="2"/>
</dbReference>
<dbReference type="SMART" id="SM00343">
    <property type="entry name" value="ZnF_C2HC"/>
    <property type="match status" value="2"/>
</dbReference>
<dbReference type="InterPro" id="IPR001584">
    <property type="entry name" value="Integrase_cat-core"/>
</dbReference>